<dbReference type="RefSeq" id="WP_307235814.1">
    <property type="nucleotide sequence ID" value="NZ_JAUSUZ010000001.1"/>
</dbReference>
<dbReference type="PROSITE" id="PS51118">
    <property type="entry name" value="HTH_HXLR"/>
    <property type="match status" value="1"/>
</dbReference>
<dbReference type="InterPro" id="IPR036390">
    <property type="entry name" value="WH_DNA-bd_sf"/>
</dbReference>
<proteinExistence type="predicted"/>
<dbReference type="Pfam" id="PF01638">
    <property type="entry name" value="HxlR"/>
    <property type="match status" value="1"/>
</dbReference>
<evidence type="ECO:0000256" key="1">
    <source>
        <dbReference type="ARBA" id="ARBA00023015"/>
    </source>
</evidence>
<dbReference type="Proteomes" id="UP001240236">
    <property type="component" value="Unassembled WGS sequence"/>
</dbReference>
<sequence length="225" mass="23687">MPTSRSYHDACGIARALDVLGERWALLIVRELLLGPQRFADLRAALPQASSNIVTDRLRELGAHGVVARRRLPAPGAAWVYELTPHGREAEPIVLALGDWGVRLPPRDDTAALSATSTLIYLRSAARPDPAWPPAVYRVQLGAQVWTVRAADGAVSVTQGDPAGCDAGLATDPRTLNALLGDPDRLAGAERAGTAVVTGDRAALLRLLDAVPAAGRTAPASPPRV</sequence>
<organism evidence="5 6">
    <name type="scientific">Catenuloplanes indicus</name>
    <dbReference type="NCBI Taxonomy" id="137267"/>
    <lineage>
        <taxon>Bacteria</taxon>
        <taxon>Bacillati</taxon>
        <taxon>Actinomycetota</taxon>
        <taxon>Actinomycetes</taxon>
        <taxon>Micromonosporales</taxon>
        <taxon>Micromonosporaceae</taxon>
        <taxon>Catenuloplanes</taxon>
    </lineage>
</organism>
<keyword evidence="6" id="KW-1185">Reference proteome</keyword>
<keyword evidence="3" id="KW-0804">Transcription</keyword>
<evidence type="ECO:0000313" key="5">
    <source>
        <dbReference type="EMBL" id="MDQ0364422.1"/>
    </source>
</evidence>
<dbReference type="AlphaFoldDB" id="A0AAE3VVL0"/>
<evidence type="ECO:0000256" key="2">
    <source>
        <dbReference type="ARBA" id="ARBA00023125"/>
    </source>
</evidence>
<comment type="caution">
    <text evidence="5">The sequence shown here is derived from an EMBL/GenBank/DDBJ whole genome shotgun (WGS) entry which is preliminary data.</text>
</comment>
<evidence type="ECO:0000256" key="3">
    <source>
        <dbReference type="ARBA" id="ARBA00023163"/>
    </source>
</evidence>
<evidence type="ECO:0000313" key="6">
    <source>
        <dbReference type="Proteomes" id="UP001240236"/>
    </source>
</evidence>
<dbReference type="PANTHER" id="PTHR33204">
    <property type="entry name" value="TRANSCRIPTIONAL REGULATOR, MARR FAMILY"/>
    <property type="match status" value="1"/>
</dbReference>
<dbReference type="InterPro" id="IPR036388">
    <property type="entry name" value="WH-like_DNA-bd_sf"/>
</dbReference>
<feature type="domain" description="HTH hxlR-type" evidence="4">
    <location>
        <begin position="11"/>
        <end position="109"/>
    </location>
</feature>
<evidence type="ECO:0000259" key="4">
    <source>
        <dbReference type="PROSITE" id="PS51118"/>
    </source>
</evidence>
<name>A0AAE3VVL0_9ACTN</name>
<dbReference type="Gene3D" id="1.10.10.10">
    <property type="entry name" value="Winged helix-like DNA-binding domain superfamily/Winged helix DNA-binding domain"/>
    <property type="match status" value="1"/>
</dbReference>
<gene>
    <name evidence="5" type="ORF">J2S42_001091</name>
</gene>
<dbReference type="EMBL" id="JAUSUZ010000001">
    <property type="protein sequence ID" value="MDQ0364422.1"/>
    <property type="molecule type" value="Genomic_DNA"/>
</dbReference>
<accession>A0AAE3VVL0</accession>
<dbReference type="SUPFAM" id="SSF46785">
    <property type="entry name" value="Winged helix' DNA-binding domain"/>
    <property type="match status" value="1"/>
</dbReference>
<dbReference type="PANTHER" id="PTHR33204:SF18">
    <property type="entry name" value="TRANSCRIPTIONAL REGULATORY PROTEIN"/>
    <property type="match status" value="1"/>
</dbReference>
<keyword evidence="1" id="KW-0805">Transcription regulation</keyword>
<keyword evidence="2 5" id="KW-0238">DNA-binding</keyword>
<reference evidence="5 6" key="1">
    <citation type="submission" date="2023-07" db="EMBL/GenBank/DDBJ databases">
        <title>Sequencing the genomes of 1000 actinobacteria strains.</title>
        <authorList>
            <person name="Klenk H.-P."/>
        </authorList>
    </citation>
    <scope>NUCLEOTIDE SEQUENCE [LARGE SCALE GENOMIC DNA]</scope>
    <source>
        <strain evidence="5 6">DSM 44709</strain>
    </source>
</reference>
<dbReference type="GO" id="GO:0003677">
    <property type="term" value="F:DNA binding"/>
    <property type="evidence" value="ECO:0007669"/>
    <property type="project" value="UniProtKB-KW"/>
</dbReference>
<dbReference type="InterPro" id="IPR002577">
    <property type="entry name" value="HTH_HxlR"/>
</dbReference>
<protein>
    <submittedName>
        <fullName evidence="5">DNA-binding HxlR family transcriptional regulator</fullName>
    </submittedName>
</protein>